<dbReference type="Proteomes" id="UP000821866">
    <property type="component" value="Chromosome 2"/>
</dbReference>
<reference evidence="2" key="2">
    <citation type="submission" date="2021-09" db="EMBL/GenBank/DDBJ databases">
        <authorList>
            <person name="Jia N."/>
            <person name="Wang J."/>
            <person name="Shi W."/>
            <person name="Du L."/>
            <person name="Sun Y."/>
            <person name="Zhan W."/>
            <person name="Jiang J."/>
            <person name="Wang Q."/>
            <person name="Zhang B."/>
            <person name="Ji P."/>
            <person name="Sakyi L.B."/>
            <person name="Cui X."/>
            <person name="Yuan T."/>
            <person name="Jiang B."/>
            <person name="Yang W."/>
            <person name="Lam T.T.-Y."/>
            <person name="Chang Q."/>
            <person name="Ding S."/>
            <person name="Wang X."/>
            <person name="Zhu J."/>
            <person name="Ruan X."/>
            <person name="Zhao L."/>
            <person name="Wei J."/>
            <person name="Que T."/>
            <person name="Du C."/>
            <person name="Cheng J."/>
            <person name="Dai P."/>
            <person name="Han X."/>
            <person name="Huang E."/>
            <person name="Gao Y."/>
            <person name="Liu J."/>
            <person name="Shao H."/>
            <person name="Ye R."/>
            <person name="Li L."/>
            <person name="Wei W."/>
            <person name="Wang X."/>
            <person name="Wang C."/>
            <person name="Huo Q."/>
            <person name="Li W."/>
            <person name="Guo W."/>
            <person name="Chen H."/>
            <person name="Chen S."/>
            <person name="Zhou L."/>
            <person name="Zhou L."/>
            <person name="Ni X."/>
            <person name="Tian J."/>
            <person name="Zhou Y."/>
            <person name="Sheng Y."/>
            <person name="Liu T."/>
            <person name="Pan Y."/>
            <person name="Xia L."/>
            <person name="Li J."/>
            <person name="Zhao F."/>
            <person name="Cao W."/>
        </authorList>
    </citation>
    <scope>NUCLEOTIDE SEQUENCE</scope>
    <source>
        <strain evidence="2">Rmic-2018</strain>
        <tissue evidence="2">Larvae</tissue>
    </source>
</reference>
<gene>
    <name evidence="2" type="ORF">HPB51_008437</name>
</gene>
<accession>A0A9J6EFI3</accession>
<dbReference type="AlphaFoldDB" id="A0A9J6EFI3"/>
<feature type="region of interest" description="Disordered" evidence="1">
    <location>
        <begin position="118"/>
        <end position="243"/>
    </location>
</feature>
<feature type="compositionally biased region" description="Polar residues" evidence="1">
    <location>
        <begin position="164"/>
        <end position="176"/>
    </location>
</feature>
<feature type="compositionally biased region" description="Polar residues" evidence="1">
    <location>
        <begin position="118"/>
        <end position="127"/>
    </location>
</feature>
<feature type="compositionally biased region" description="Low complexity" evidence="1">
    <location>
        <begin position="190"/>
        <end position="201"/>
    </location>
</feature>
<protein>
    <submittedName>
        <fullName evidence="2">Uncharacterized protein</fullName>
    </submittedName>
</protein>
<evidence type="ECO:0000256" key="1">
    <source>
        <dbReference type="SAM" id="MobiDB-lite"/>
    </source>
</evidence>
<feature type="compositionally biased region" description="Polar residues" evidence="1">
    <location>
        <begin position="73"/>
        <end position="82"/>
    </location>
</feature>
<name>A0A9J6EFI3_RHIMP</name>
<evidence type="ECO:0000313" key="2">
    <source>
        <dbReference type="EMBL" id="KAH8033227.1"/>
    </source>
</evidence>
<dbReference type="EMBL" id="JABSTU010000004">
    <property type="protein sequence ID" value="KAH8033227.1"/>
    <property type="molecule type" value="Genomic_DNA"/>
</dbReference>
<sequence>MSSAVFRNLAVARRGRTRRCSLILLGNAATRTARETCARHPGSHGDVKRATKTPPADAVGDTPAATAQAAATGNTSPASTSTAKQLLEMQAVFAMGGWLQQQAQEANFSANDHVAPAFSTTASSDNTPVVPALDTTEGMGTTTASRKRVRKQNEEPTAAPDTSCLAQNIAATSQALATDHSSEGNAGTSPKAPTATATAPAPRKRKSQARSSQWKQHRTSETHTAEAPAALVPRSSPVTVPRPCPSPSYAEVDFITVVSKAAQRRAREQQAAAVVTDSAVLSTALYCPSATRGSFRGSPCLVLAAALAGRPRVVAVHVNHHHNIVAADAASPECLRELLTIAELNGIPVTAREPADRHVSTGFMYGVDGNLTNTELLRGHRLSRSCDFGDQGEKYCEATLRKPLPTRPHHHLRAAATCAARETTSTTVPAVRSLRPRYRGMPARRRLRPLWPPTPGGRPLQTRELPQRRAS</sequence>
<evidence type="ECO:0000313" key="3">
    <source>
        <dbReference type="Proteomes" id="UP000821866"/>
    </source>
</evidence>
<organism evidence="2 3">
    <name type="scientific">Rhipicephalus microplus</name>
    <name type="common">Cattle tick</name>
    <name type="synonym">Boophilus microplus</name>
    <dbReference type="NCBI Taxonomy" id="6941"/>
    <lineage>
        <taxon>Eukaryota</taxon>
        <taxon>Metazoa</taxon>
        <taxon>Ecdysozoa</taxon>
        <taxon>Arthropoda</taxon>
        <taxon>Chelicerata</taxon>
        <taxon>Arachnida</taxon>
        <taxon>Acari</taxon>
        <taxon>Parasitiformes</taxon>
        <taxon>Ixodida</taxon>
        <taxon>Ixodoidea</taxon>
        <taxon>Ixodidae</taxon>
        <taxon>Rhipicephalinae</taxon>
        <taxon>Rhipicephalus</taxon>
        <taxon>Boophilus</taxon>
    </lineage>
</organism>
<feature type="region of interest" description="Disordered" evidence="1">
    <location>
        <begin position="441"/>
        <end position="471"/>
    </location>
</feature>
<proteinExistence type="predicted"/>
<reference evidence="2" key="1">
    <citation type="journal article" date="2020" name="Cell">
        <title>Large-Scale Comparative Analyses of Tick Genomes Elucidate Their Genetic Diversity and Vector Capacities.</title>
        <authorList>
            <consortium name="Tick Genome and Microbiome Consortium (TIGMIC)"/>
            <person name="Jia N."/>
            <person name="Wang J."/>
            <person name="Shi W."/>
            <person name="Du L."/>
            <person name="Sun Y."/>
            <person name="Zhan W."/>
            <person name="Jiang J.F."/>
            <person name="Wang Q."/>
            <person name="Zhang B."/>
            <person name="Ji P."/>
            <person name="Bell-Sakyi L."/>
            <person name="Cui X.M."/>
            <person name="Yuan T.T."/>
            <person name="Jiang B.G."/>
            <person name="Yang W.F."/>
            <person name="Lam T.T."/>
            <person name="Chang Q.C."/>
            <person name="Ding S.J."/>
            <person name="Wang X.J."/>
            <person name="Zhu J.G."/>
            <person name="Ruan X.D."/>
            <person name="Zhao L."/>
            <person name="Wei J.T."/>
            <person name="Ye R.Z."/>
            <person name="Que T.C."/>
            <person name="Du C.H."/>
            <person name="Zhou Y.H."/>
            <person name="Cheng J.X."/>
            <person name="Dai P.F."/>
            <person name="Guo W.B."/>
            <person name="Han X.H."/>
            <person name="Huang E.J."/>
            <person name="Li L.F."/>
            <person name="Wei W."/>
            <person name="Gao Y.C."/>
            <person name="Liu J.Z."/>
            <person name="Shao H.Z."/>
            <person name="Wang X."/>
            <person name="Wang C.C."/>
            <person name="Yang T.C."/>
            <person name="Huo Q.B."/>
            <person name="Li W."/>
            <person name="Chen H.Y."/>
            <person name="Chen S.E."/>
            <person name="Zhou L.G."/>
            <person name="Ni X.B."/>
            <person name="Tian J.H."/>
            <person name="Sheng Y."/>
            <person name="Liu T."/>
            <person name="Pan Y.S."/>
            <person name="Xia L.Y."/>
            <person name="Li J."/>
            <person name="Zhao F."/>
            <person name="Cao W.C."/>
        </authorList>
    </citation>
    <scope>NUCLEOTIDE SEQUENCE</scope>
    <source>
        <strain evidence="2">Rmic-2018</strain>
    </source>
</reference>
<keyword evidence="3" id="KW-1185">Reference proteome</keyword>
<feature type="compositionally biased region" description="Basic and acidic residues" evidence="1">
    <location>
        <begin position="34"/>
        <end position="49"/>
    </location>
</feature>
<feature type="compositionally biased region" description="Low complexity" evidence="1">
    <location>
        <begin position="62"/>
        <end position="72"/>
    </location>
</feature>
<feature type="region of interest" description="Disordered" evidence="1">
    <location>
        <begin position="34"/>
        <end position="82"/>
    </location>
</feature>
<comment type="caution">
    <text evidence="2">The sequence shown here is derived from an EMBL/GenBank/DDBJ whole genome shotgun (WGS) entry which is preliminary data.</text>
</comment>